<gene>
    <name evidence="3" type="ORF">A5685_21545</name>
</gene>
<name>A0A1A2SI43_9MYCO</name>
<reference evidence="3 4" key="1">
    <citation type="submission" date="2016-06" db="EMBL/GenBank/DDBJ databases">
        <authorList>
            <person name="Kjaerup R.B."/>
            <person name="Dalgaard T.S."/>
            <person name="Juul-Madsen H.R."/>
        </authorList>
    </citation>
    <scope>NUCLEOTIDE SEQUENCE [LARGE SCALE GENOMIC DNA]</scope>
    <source>
        <strain evidence="3 4">E2464</strain>
    </source>
</reference>
<feature type="domain" description="Isochorismatase-like" evidence="2">
    <location>
        <begin position="4"/>
        <end position="175"/>
    </location>
</feature>
<evidence type="ECO:0000259" key="2">
    <source>
        <dbReference type="Pfam" id="PF00857"/>
    </source>
</evidence>
<keyword evidence="1" id="KW-0378">Hydrolase</keyword>
<dbReference type="InterPro" id="IPR050272">
    <property type="entry name" value="Isochorismatase-like_hydrls"/>
</dbReference>
<accession>A0A1A2SI43</accession>
<dbReference type="CDD" id="cd00431">
    <property type="entry name" value="cysteine_hydrolases"/>
    <property type="match status" value="1"/>
</dbReference>
<evidence type="ECO:0000256" key="1">
    <source>
        <dbReference type="ARBA" id="ARBA00022801"/>
    </source>
</evidence>
<proteinExistence type="predicted"/>
<dbReference type="RefSeq" id="WP_064950775.1">
    <property type="nucleotide sequence ID" value="NZ_LZJS01000050.1"/>
</dbReference>
<sequence length="179" mass="19889">MSDTAVLLVDMMNTYQHPDAENLIPNVEKIIEPLTDLVRRARECDDVDLVYVNDNYGDFTAEFSDIVHAACDGARPDLVKPILPTEGCRVMTKVRHSAFYATPLAYLLNRLETKRLIITGQVTEQCILYTALDAYVRHFPVVIPTDAVAHIDPDLGEAACKMMEQNMSAELTTAADCLG</sequence>
<dbReference type="InterPro" id="IPR000868">
    <property type="entry name" value="Isochorismatase-like_dom"/>
</dbReference>
<dbReference type="PANTHER" id="PTHR43540">
    <property type="entry name" value="PEROXYUREIDOACRYLATE/UREIDOACRYLATE AMIDOHYDROLASE-RELATED"/>
    <property type="match status" value="1"/>
</dbReference>
<dbReference type="Pfam" id="PF00857">
    <property type="entry name" value="Isochorismatase"/>
    <property type="match status" value="1"/>
</dbReference>
<dbReference type="SUPFAM" id="SSF52499">
    <property type="entry name" value="Isochorismatase-like hydrolases"/>
    <property type="match status" value="1"/>
</dbReference>
<comment type="caution">
    <text evidence="3">The sequence shown here is derived from an EMBL/GenBank/DDBJ whole genome shotgun (WGS) entry which is preliminary data.</text>
</comment>
<evidence type="ECO:0000313" key="3">
    <source>
        <dbReference type="EMBL" id="OBH63710.1"/>
    </source>
</evidence>
<protein>
    <submittedName>
        <fullName evidence="3">Isochorismatase</fullName>
    </submittedName>
</protein>
<organism evidence="3 4">
    <name type="scientific">Mycobacterium colombiense</name>
    <dbReference type="NCBI Taxonomy" id="339268"/>
    <lineage>
        <taxon>Bacteria</taxon>
        <taxon>Bacillati</taxon>
        <taxon>Actinomycetota</taxon>
        <taxon>Actinomycetes</taxon>
        <taxon>Mycobacteriales</taxon>
        <taxon>Mycobacteriaceae</taxon>
        <taxon>Mycobacterium</taxon>
        <taxon>Mycobacterium avium complex (MAC)</taxon>
    </lineage>
</organism>
<dbReference type="Proteomes" id="UP000093861">
    <property type="component" value="Unassembled WGS sequence"/>
</dbReference>
<dbReference type="AlphaFoldDB" id="A0A1A2SI43"/>
<dbReference type="GO" id="GO:0016787">
    <property type="term" value="F:hydrolase activity"/>
    <property type="evidence" value="ECO:0007669"/>
    <property type="project" value="UniProtKB-KW"/>
</dbReference>
<dbReference type="Gene3D" id="3.40.50.850">
    <property type="entry name" value="Isochorismatase-like"/>
    <property type="match status" value="1"/>
</dbReference>
<evidence type="ECO:0000313" key="4">
    <source>
        <dbReference type="Proteomes" id="UP000093861"/>
    </source>
</evidence>
<dbReference type="PANTHER" id="PTHR43540:SF6">
    <property type="entry name" value="ISOCHORISMATASE-LIKE DOMAIN-CONTAINING PROTEIN"/>
    <property type="match status" value="1"/>
</dbReference>
<dbReference type="InterPro" id="IPR036380">
    <property type="entry name" value="Isochorismatase-like_sf"/>
</dbReference>
<dbReference type="EMBL" id="LZJS01000050">
    <property type="protein sequence ID" value="OBH63710.1"/>
    <property type="molecule type" value="Genomic_DNA"/>
</dbReference>